<feature type="domain" description="HTH lysR-type" evidence="6">
    <location>
        <begin position="1"/>
        <end position="60"/>
    </location>
</feature>
<dbReference type="FunFam" id="1.10.10.10:FF:000001">
    <property type="entry name" value="LysR family transcriptional regulator"/>
    <property type="match status" value="1"/>
</dbReference>
<dbReference type="KEGG" id="rpb:RPB_4518"/>
<dbReference type="eggNOG" id="COG0583">
    <property type="taxonomic scope" value="Bacteria"/>
</dbReference>
<comment type="similarity">
    <text evidence="2">Belongs to the LysR transcriptional regulatory family.</text>
</comment>
<evidence type="ECO:0000256" key="5">
    <source>
        <dbReference type="ARBA" id="ARBA00023163"/>
    </source>
</evidence>
<comment type="function">
    <text evidence="1">NodD regulates the expression of the nodABCFE genes which encode other nodulation proteins. NodD is also a negative regulator of its own expression. Binds flavonoids as inducers.</text>
</comment>
<evidence type="ECO:0000313" key="8">
    <source>
        <dbReference type="Proteomes" id="UP000008809"/>
    </source>
</evidence>
<evidence type="ECO:0000259" key="6">
    <source>
        <dbReference type="PROSITE" id="PS50931"/>
    </source>
</evidence>
<dbReference type="InterPro" id="IPR036388">
    <property type="entry name" value="WH-like_DNA-bd_sf"/>
</dbReference>
<dbReference type="Pfam" id="PF00126">
    <property type="entry name" value="HTH_1"/>
    <property type="match status" value="1"/>
</dbReference>
<dbReference type="AlphaFoldDB" id="Q2IRF9"/>
<accession>Q2IRF9</accession>
<sequence length="297" mass="31849">MRFDLVDLQLFVAVVEARSITGGAARAHLALASASARIRGLEQALGVTLLRRGRRGVAPTAAGESLFGHARVVLQDVEVMRGDLAAHARGLKASVHLLANTASLSEHLPKTLAEFLAAHPDFNVEVEERESAEIVAAIAAGAAEVGIAVDTAVPDTLERFAFCDDRLVLVLPPHDPLAQRRGIRLAEVLQRDFVGLSGPNALHAHVAAQAARLGARLRFRARLRDFAGLCQLVEAGVGVAVMPETAVRANARTMRIRAVRLLDEWASRKLVICARSLKALPRPAQQLVAHLRRSAPP</sequence>
<evidence type="ECO:0000256" key="1">
    <source>
        <dbReference type="ARBA" id="ARBA00003502"/>
    </source>
</evidence>
<evidence type="ECO:0000256" key="2">
    <source>
        <dbReference type="ARBA" id="ARBA00009437"/>
    </source>
</evidence>
<organism evidence="7 8">
    <name type="scientific">Rhodopseudomonas palustris (strain HaA2)</name>
    <dbReference type="NCBI Taxonomy" id="316058"/>
    <lineage>
        <taxon>Bacteria</taxon>
        <taxon>Pseudomonadati</taxon>
        <taxon>Pseudomonadota</taxon>
        <taxon>Alphaproteobacteria</taxon>
        <taxon>Hyphomicrobiales</taxon>
        <taxon>Nitrobacteraceae</taxon>
        <taxon>Rhodopseudomonas</taxon>
    </lineage>
</organism>
<dbReference type="STRING" id="316058.RPB_4518"/>
<evidence type="ECO:0000256" key="3">
    <source>
        <dbReference type="ARBA" id="ARBA00023015"/>
    </source>
</evidence>
<dbReference type="Proteomes" id="UP000008809">
    <property type="component" value="Chromosome"/>
</dbReference>
<keyword evidence="5" id="KW-0804">Transcription</keyword>
<dbReference type="SUPFAM" id="SSF53850">
    <property type="entry name" value="Periplasmic binding protein-like II"/>
    <property type="match status" value="1"/>
</dbReference>
<dbReference type="PROSITE" id="PS50931">
    <property type="entry name" value="HTH_LYSR"/>
    <property type="match status" value="1"/>
</dbReference>
<protein>
    <submittedName>
        <fullName evidence="7">Transcriptional regulator, LysR family</fullName>
    </submittedName>
</protein>
<reference evidence="7 8" key="1">
    <citation type="submission" date="2006-01" db="EMBL/GenBank/DDBJ databases">
        <title>Complete sequence of Rhodopseudomonas palustris HaA2.</title>
        <authorList>
            <consortium name="US DOE Joint Genome Institute"/>
            <person name="Copeland A."/>
            <person name="Lucas S."/>
            <person name="Lapidus A."/>
            <person name="Barry K."/>
            <person name="Detter J.C."/>
            <person name="Glavina T."/>
            <person name="Hammon N."/>
            <person name="Israni S."/>
            <person name="Pitluck S."/>
            <person name="Chain P."/>
            <person name="Malfatti S."/>
            <person name="Shin M."/>
            <person name="Vergez L."/>
            <person name="Schmutz J."/>
            <person name="Larimer F."/>
            <person name="Land M."/>
            <person name="Hauser L."/>
            <person name="Pelletier D.A."/>
            <person name="Kyrpides N."/>
            <person name="Anderson I."/>
            <person name="Oda Y."/>
            <person name="Harwood C.S."/>
            <person name="Richardson P."/>
        </authorList>
    </citation>
    <scope>NUCLEOTIDE SEQUENCE [LARGE SCALE GENOMIC DNA]</scope>
    <source>
        <strain evidence="7 8">HaA2</strain>
    </source>
</reference>
<dbReference type="SUPFAM" id="SSF46785">
    <property type="entry name" value="Winged helix' DNA-binding domain"/>
    <property type="match status" value="1"/>
</dbReference>
<dbReference type="InterPro" id="IPR000847">
    <property type="entry name" value="LysR_HTH_N"/>
</dbReference>
<dbReference type="Gene3D" id="3.40.190.290">
    <property type="match status" value="1"/>
</dbReference>
<dbReference type="GO" id="GO:0005829">
    <property type="term" value="C:cytosol"/>
    <property type="evidence" value="ECO:0007669"/>
    <property type="project" value="TreeGrafter"/>
</dbReference>
<dbReference type="RefSeq" id="WP_011443384.1">
    <property type="nucleotide sequence ID" value="NC_007778.1"/>
</dbReference>
<dbReference type="PANTHER" id="PTHR30419:SF2">
    <property type="entry name" value="LYSR FAMILY TRANSCRIPTIONAL REGULATOR"/>
    <property type="match status" value="1"/>
</dbReference>
<dbReference type="InterPro" id="IPR005119">
    <property type="entry name" value="LysR_subst-bd"/>
</dbReference>
<dbReference type="InterPro" id="IPR036390">
    <property type="entry name" value="WH_DNA-bd_sf"/>
</dbReference>
<dbReference type="OrthoDB" id="9785974at2"/>
<evidence type="ECO:0000256" key="4">
    <source>
        <dbReference type="ARBA" id="ARBA00023125"/>
    </source>
</evidence>
<name>Q2IRF9_RHOP2</name>
<dbReference type="PANTHER" id="PTHR30419">
    <property type="entry name" value="HTH-TYPE TRANSCRIPTIONAL REGULATOR YBHD"/>
    <property type="match status" value="1"/>
</dbReference>
<evidence type="ECO:0000313" key="7">
    <source>
        <dbReference type="EMBL" id="ABD09201.1"/>
    </source>
</evidence>
<dbReference type="HOGENOM" id="CLU_039613_6_0_5"/>
<dbReference type="GO" id="GO:0003700">
    <property type="term" value="F:DNA-binding transcription factor activity"/>
    <property type="evidence" value="ECO:0007669"/>
    <property type="project" value="InterPro"/>
</dbReference>
<proteinExistence type="inferred from homology"/>
<dbReference type="InterPro" id="IPR050950">
    <property type="entry name" value="HTH-type_LysR_regulators"/>
</dbReference>
<dbReference type="Gene3D" id="1.10.10.10">
    <property type="entry name" value="Winged helix-like DNA-binding domain superfamily/Winged helix DNA-binding domain"/>
    <property type="match status" value="1"/>
</dbReference>
<keyword evidence="4" id="KW-0238">DNA-binding</keyword>
<dbReference type="EMBL" id="CP000250">
    <property type="protein sequence ID" value="ABD09201.1"/>
    <property type="molecule type" value="Genomic_DNA"/>
</dbReference>
<gene>
    <name evidence="7" type="ordered locus">RPB_4518</name>
</gene>
<dbReference type="GO" id="GO:0003677">
    <property type="term" value="F:DNA binding"/>
    <property type="evidence" value="ECO:0007669"/>
    <property type="project" value="UniProtKB-KW"/>
</dbReference>
<keyword evidence="8" id="KW-1185">Reference proteome</keyword>
<dbReference type="Pfam" id="PF03466">
    <property type="entry name" value="LysR_substrate"/>
    <property type="match status" value="1"/>
</dbReference>
<keyword evidence="3" id="KW-0805">Transcription regulation</keyword>